<protein>
    <submittedName>
        <fullName evidence="1">Uncharacterized protein</fullName>
    </submittedName>
</protein>
<name>A0A6C0JRF0_9ZZZZ</name>
<organism evidence="1">
    <name type="scientific">viral metagenome</name>
    <dbReference type="NCBI Taxonomy" id="1070528"/>
    <lineage>
        <taxon>unclassified sequences</taxon>
        <taxon>metagenomes</taxon>
        <taxon>organismal metagenomes</taxon>
    </lineage>
</organism>
<dbReference type="EMBL" id="MN740656">
    <property type="protein sequence ID" value="QHU06458.1"/>
    <property type="molecule type" value="Genomic_DNA"/>
</dbReference>
<proteinExistence type="predicted"/>
<reference evidence="1" key="1">
    <citation type="journal article" date="2020" name="Nature">
        <title>Giant virus diversity and host interactions through global metagenomics.</title>
        <authorList>
            <person name="Schulz F."/>
            <person name="Roux S."/>
            <person name="Paez-Espino D."/>
            <person name="Jungbluth S."/>
            <person name="Walsh D.A."/>
            <person name="Denef V.J."/>
            <person name="McMahon K.D."/>
            <person name="Konstantinidis K.T."/>
            <person name="Eloe-Fadrosh E.A."/>
            <person name="Kyrpides N.C."/>
            <person name="Woyke T."/>
        </authorList>
    </citation>
    <scope>NUCLEOTIDE SEQUENCE</scope>
    <source>
        <strain evidence="1">GVMAG-S-1035315-10</strain>
    </source>
</reference>
<evidence type="ECO:0000313" key="1">
    <source>
        <dbReference type="EMBL" id="QHU06458.1"/>
    </source>
</evidence>
<accession>A0A6C0JRF0</accession>
<sequence length="77" mass="8888">MFRISKDELYTMMENYKLTDVTSGNSTSTMIGDYWKKSLKTGFLEMTKIGLLREATRARKNGLVEWSNLVSNWADTI</sequence>
<dbReference type="AlphaFoldDB" id="A0A6C0JRF0"/>